<evidence type="ECO:0000313" key="2">
    <source>
        <dbReference type="Proteomes" id="UP000324832"/>
    </source>
</evidence>
<accession>A0A5E4QW07</accession>
<reference evidence="1 2" key="1">
    <citation type="submission" date="2017-07" db="EMBL/GenBank/DDBJ databases">
        <authorList>
            <person name="Talla V."/>
            <person name="Backstrom N."/>
        </authorList>
    </citation>
    <scope>NUCLEOTIDE SEQUENCE [LARGE SCALE GENOMIC DNA]</scope>
</reference>
<sequence>MTKLTYPFQLPLWFRDVSASTGRVVCCRGRFIFSAVRRGFRWAFSAAKRLRIYHRTGATKFHSSKCC</sequence>
<gene>
    <name evidence="1" type="ORF">LSINAPIS_LOCUS12218</name>
</gene>
<organism evidence="1 2">
    <name type="scientific">Leptidea sinapis</name>
    <dbReference type="NCBI Taxonomy" id="189913"/>
    <lineage>
        <taxon>Eukaryota</taxon>
        <taxon>Metazoa</taxon>
        <taxon>Ecdysozoa</taxon>
        <taxon>Arthropoda</taxon>
        <taxon>Hexapoda</taxon>
        <taxon>Insecta</taxon>
        <taxon>Pterygota</taxon>
        <taxon>Neoptera</taxon>
        <taxon>Endopterygota</taxon>
        <taxon>Lepidoptera</taxon>
        <taxon>Glossata</taxon>
        <taxon>Ditrysia</taxon>
        <taxon>Papilionoidea</taxon>
        <taxon>Pieridae</taxon>
        <taxon>Dismorphiinae</taxon>
        <taxon>Leptidea</taxon>
    </lineage>
</organism>
<proteinExistence type="predicted"/>
<dbReference type="AlphaFoldDB" id="A0A5E4QW07"/>
<evidence type="ECO:0000313" key="1">
    <source>
        <dbReference type="EMBL" id="VVD01901.1"/>
    </source>
</evidence>
<protein>
    <submittedName>
        <fullName evidence="1">Uncharacterized protein</fullName>
    </submittedName>
</protein>
<dbReference type="EMBL" id="FZQP02005578">
    <property type="protein sequence ID" value="VVD01901.1"/>
    <property type="molecule type" value="Genomic_DNA"/>
</dbReference>
<dbReference type="Proteomes" id="UP000324832">
    <property type="component" value="Unassembled WGS sequence"/>
</dbReference>
<name>A0A5E4QW07_9NEOP</name>
<keyword evidence="2" id="KW-1185">Reference proteome</keyword>